<gene>
    <name evidence="5 8" type="primary">prmC</name>
    <name evidence="8" type="ORF">LOM8899_03795</name>
</gene>
<accession>A0A238LJP8</accession>
<name>A0A238LJP8_9RHOB</name>
<feature type="binding site" evidence="5">
    <location>
        <begin position="118"/>
        <end position="122"/>
    </location>
    <ligand>
        <name>S-adenosyl-L-methionine</name>
        <dbReference type="ChEBI" id="CHEBI:59789"/>
    </ligand>
</feature>
<dbReference type="EC" id="2.1.1.297" evidence="5"/>
<dbReference type="PANTHER" id="PTHR18895">
    <property type="entry name" value="HEMK METHYLTRANSFERASE"/>
    <property type="match status" value="1"/>
</dbReference>
<dbReference type="GO" id="GO:0032259">
    <property type="term" value="P:methylation"/>
    <property type="evidence" value="ECO:0007669"/>
    <property type="project" value="UniProtKB-KW"/>
</dbReference>
<dbReference type="HAMAP" id="MF_02126">
    <property type="entry name" value="RF_methyltr_PrmC"/>
    <property type="match status" value="1"/>
</dbReference>
<dbReference type="OrthoDB" id="9800643at2"/>
<dbReference type="InterPro" id="IPR029063">
    <property type="entry name" value="SAM-dependent_MTases_sf"/>
</dbReference>
<evidence type="ECO:0000259" key="7">
    <source>
        <dbReference type="Pfam" id="PF17827"/>
    </source>
</evidence>
<organism evidence="8 9">
    <name type="scientific">Flavimaricola marinus</name>
    <dbReference type="NCBI Taxonomy" id="1819565"/>
    <lineage>
        <taxon>Bacteria</taxon>
        <taxon>Pseudomonadati</taxon>
        <taxon>Pseudomonadota</taxon>
        <taxon>Alphaproteobacteria</taxon>
        <taxon>Rhodobacterales</taxon>
        <taxon>Paracoccaceae</taxon>
        <taxon>Flavimaricola</taxon>
    </lineage>
</organism>
<dbReference type="Gene3D" id="1.10.8.10">
    <property type="entry name" value="DNA helicase RuvA subunit, C-terminal domain"/>
    <property type="match status" value="1"/>
</dbReference>
<dbReference type="PROSITE" id="PS00092">
    <property type="entry name" value="N6_MTASE"/>
    <property type="match status" value="1"/>
</dbReference>
<keyword evidence="3 5" id="KW-0949">S-adenosyl-L-methionine</keyword>
<evidence type="ECO:0000313" key="9">
    <source>
        <dbReference type="Proteomes" id="UP000201613"/>
    </source>
</evidence>
<comment type="similarity">
    <text evidence="5">Belongs to the protein N5-glutamine methyltransferase family. PrmC subfamily.</text>
</comment>
<dbReference type="RefSeq" id="WP_093993809.1">
    <property type="nucleotide sequence ID" value="NZ_FXZK01000011.1"/>
</dbReference>
<protein>
    <recommendedName>
        <fullName evidence="5">Release factor glutamine methyltransferase</fullName>
        <shortName evidence="5">RF MTase</shortName>
        <ecNumber evidence="5">2.1.1.297</ecNumber>
    </recommendedName>
    <alternativeName>
        <fullName evidence="5">N5-glutamine methyltransferase PrmC</fullName>
    </alternativeName>
    <alternativeName>
        <fullName evidence="5">Protein-(glutamine-N5) MTase PrmC</fullName>
    </alternativeName>
    <alternativeName>
        <fullName evidence="5">Protein-glutamine N-methyltransferase PrmC</fullName>
    </alternativeName>
</protein>
<dbReference type="InterPro" id="IPR050320">
    <property type="entry name" value="N5-glutamine_MTase"/>
</dbReference>
<evidence type="ECO:0000256" key="2">
    <source>
        <dbReference type="ARBA" id="ARBA00022679"/>
    </source>
</evidence>
<feature type="binding site" evidence="5">
    <location>
        <begin position="184"/>
        <end position="187"/>
    </location>
    <ligand>
        <name>substrate</name>
    </ligand>
</feature>
<comment type="function">
    <text evidence="5">Methylates the class 1 translation termination release factors RF1/PrfA and RF2/PrfB on the glutamine residue of the universally conserved GGQ motif.</text>
</comment>
<dbReference type="Pfam" id="PF17827">
    <property type="entry name" value="PrmC_N"/>
    <property type="match status" value="1"/>
</dbReference>
<feature type="binding site" evidence="5">
    <location>
        <position position="184"/>
    </location>
    <ligand>
        <name>S-adenosyl-L-methionine</name>
        <dbReference type="ChEBI" id="CHEBI:59789"/>
    </ligand>
</feature>
<reference evidence="8 9" key="1">
    <citation type="submission" date="2017-05" db="EMBL/GenBank/DDBJ databases">
        <authorList>
            <person name="Song R."/>
            <person name="Chenine A.L."/>
            <person name="Ruprecht R.M."/>
        </authorList>
    </citation>
    <scope>NUCLEOTIDE SEQUENCE [LARGE SCALE GENOMIC DNA]</scope>
    <source>
        <strain evidence="8 9">CECT 8899</strain>
    </source>
</reference>
<feature type="binding site" evidence="5">
    <location>
        <position position="170"/>
    </location>
    <ligand>
        <name>S-adenosyl-L-methionine</name>
        <dbReference type="ChEBI" id="CHEBI:59789"/>
    </ligand>
</feature>
<evidence type="ECO:0000256" key="5">
    <source>
        <dbReference type="HAMAP-Rule" id="MF_02126"/>
    </source>
</evidence>
<feature type="domain" description="Methyltransferase small" evidence="6">
    <location>
        <begin position="99"/>
        <end position="192"/>
    </location>
</feature>
<keyword evidence="1 5" id="KW-0489">Methyltransferase</keyword>
<dbReference type="PANTHER" id="PTHR18895:SF74">
    <property type="entry name" value="MTRF1L RELEASE FACTOR GLUTAMINE METHYLTRANSFERASE"/>
    <property type="match status" value="1"/>
</dbReference>
<feature type="binding site" evidence="5">
    <location>
        <position position="141"/>
    </location>
    <ligand>
        <name>S-adenosyl-L-methionine</name>
        <dbReference type="ChEBI" id="CHEBI:59789"/>
    </ligand>
</feature>
<dbReference type="Pfam" id="PF05175">
    <property type="entry name" value="MTS"/>
    <property type="match status" value="1"/>
</dbReference>
<dbReference type="InterPro" id="IPR019874">
    <property type="entry name" value="RF_methyltr_PrmC"/>
</dbReference>
<proteinExistence type="inferred from homology"/>
<evidence type="ECO:0000256" key="3">
    <source>
        <dbReference type="ARBA" id="ARBA00022691"/>
    </source>
</evidence>
<dbReference type="InterPro" id="IPR004556">
    <property type="entry name" value="HemK-like"/>
</dbReference>
<dbReference type="InterPro" id="IPR002052">
    <property type="entry name" value="DNA_methylase_N6_adenine_CS"/>
</dbReference>
<evidence type="ECO:0000313" key="8">
    <source>
        <dbReference type="EMBL" id="SMY09624.1"/>
    </source>
</evidence>
<dbReference type="InterPro" id="IPR007848">
    <property type="entry name" value="Small_mtfrase_dom"/>
</dbReference>
<dbReference type="GO" id="GO:0102559">
    <property type="term" value="F:peptide chain release factor N(5)-glutamine methyltransferase activity"/>
    <property type="evidence" value="ECO:0007669"/>
    <property type="project" value="UniProtKB-EC"/>
</dbReference>
<dbReference type="AlphaFoldDB" id="A0A238LJP8"/>
<dbReference type="SUPFAM" id="SSF53335">
    <property type="entry name" value="S-adenosyl-L-methionine-dependent methyltransferases"/>
    <property type="match status" value="1"/>
</dbReference>
<dbReference type="EMBL" id="FXZK01000011">
    <property type="protein sequence ID" value="SMY09624.1"/>
    <property type="molecule type" value="Genomic_DNA"/>
</dbReference>
<dbReference type="Proteomes" id="UP000201613">
    <property type="component" value="Unassembled WGS sequence"/>
</dbReference>
<comment type="catalytic activity">
    <reaction evidence="4 5">
        <text>L-glutaminyl-[peptide chain release factor] + S-adenosyl-L-methionine = N(5)-methyl-L-glutaminyl-[peptide chain release factor] + S-adenosyl-L-homocysteine + H(+)</text>
        <dbReference type="Rhea" id="RHEA:42896"/>
        <dbReference type="Rhea" id="RHEA-COMP:10271"/>
        <dbReference type="Rhea" id="RHEA-COMP:10272"/>
        <dbReference type="ChEBI" id="CHEBI:15378"/>
        <dbReference type="ChEBI" id="CHEBI:30011"/>
        <dbReference type="ChEBI" id="CHEBI:57856"/>
        <dbReference type="ChEBI" id="CHEBI:59789"/>
        <dbReference type="ChEBI" id="CHEBI:61891"/>
        <dbReference type="EC" id="2.1.1.297"/>
    </reaction>
</comment>
<evidence type="ECO:0000256" key="4">
    <source>
        <dbReference type="ARBA" id="ARBA00048391"/>
    </source>
</evidence>
<keyword evidence="2 5" id="KW-0808">Transferase</keyword>
<dbReference type="CDD" id="cd02440">
    <property type="entry name" value="AdoMet_MTases"/>
    <property type="match status" value="1"/>
</dbReference>
<feature type="domain" description="Release factor glutamine methyltransferase N-terminal" evidence="7">
    <location>
        <begin position="8"/>
        <end position="77"/>
    </location>
</feature>
<dbReference type="NCBIfam" id="TIGR03534">
    <property type="entry name" value="RF_mod_PrmC"/>
    <property type="match status" value="1"/>
</dbReference>
<dbReference type="GO" id="GO:0003676">
    <property type="term" value="F:nucleic acid binding"/>
    <property type="evidence" value="ECO:0007669"/>
    <property type="project" value="InterPro"/>
</dbReference>
<sequence>MTETGNSLLIAATRALTEAGVPDAARDARRLLSFAVGVEAGRLTLVLPEPVEPDAQAKFRDLIARRVNRQPVSQLIGKRAFYGRDYLVTADVLDPRPETEILVEAALAQPFGHVLDLGTGSGCILLTLLAEMADSRGVGVDISPVAVQVAQTNAQTLELSHRARFMVSDWAAEVEGVFDLVVSNPPYISTREMAELAPEVRDWEPRMALTDESDGLAAYRAIFGSIGPYLAESGRVVVEIGPDQAQDVSQIAQKHGFETLAVIRDLDGRDRVIVAQWIEIPF</sequence>
<dbReference type="Gene3D" id="3.40.50.150">
    <property type="entry name" value="Vaccinia Virus protein VP39"/>
    <property type="match status" value="1"/>
</dbReference>
<keyword evidence="9" id="KW-1185">Reference proteome</keyword>
<dbReference type="InterPro" id="IPR040758">
    <property type="entry name" value="PrmC_N"/>
</dbReference>
<dbReference type="NCBIfam" id="TIGR00536">
    <property type="entry name" value="hemK_fam"/>
    <property type="match status" value="1"/>
</dbReference>
<evidence type="ECO:0000259" key="6">
    <source>
        <dbReference type="Pfam" id="PF05175"/>
    </source>
</evidence>
<evidence type="ECO:0000256" key="1">
    <source>
        <dbReference type="ARBA" id="ARBA00022603"/>
    </source>
</evidence>